<protein>
    <submittedName>
        <fullName evidence="1">Uncharacterized protein</fullName>
    </submittedName>
</protein>
<evidence type="ECO:0000313" key="1">
    <source>
        <dbReference type="EMBL" id="VBB17957.1"/>
    </source>
</evidence>
<dbReference type="EMBL" id="UPSH01000001">
    <property type="protein sequence ID" value="VBB17957.1"/>
    <property type="molecule type" value="Genomic_DNA"/>
</dbReference>
<organism evidence="1 2">
    <name type="scientific">Yasminevirus sp. GU-2018</name>
    <dbReference type="NCBI Taxonomy" id="2420051"/>
    <lineage>
        <taxon>Viruses</taxon>
        <taxon>Varidnaviria</taxon>
        <taxon>Bamfordvirae</taxon>
        <taxon>Nucleocytoviricota</taxon>
        <taxon>Megaviricetes</taxon>
        <taxon>Imitervirales</taxon>
        <taxon>Mimiviridae</taxon>
        <taxon>Klosneuvirinae</taxon>
        <taxon>Yasminevirus</taxon>
        <taxon>Yasminevirus saudimassiliense</taxon>
    </lineage>
</organism>
<accession>A0A5K0U7Z9</accession>
<gene>
    <name evidence="1" type="ORF">YASMINEVIRUS_420</name>
</gene>
<proteinExistence type="predicted"/>
<reference evidence="1 2" key="1">
    <citation type="submission" date="2018-10" db="EMBL/GenBank/DDBJ databases">
        <authorList>
            <consortium name="IHU Genomes"/>
        </authorList>
    </citation>
    <scope>NUCLEOTIDE SEQUENCE [LARGE SCALE GENOMIC DNA]</scope>
    <source>
        <strain evidence="1 2">A1</strain>
    </source>
</reference>
<comment type="caution">
    <text evidence="1">The sequence shown here is derived from an EMBL/GenBank/DDBJ whole genome shotgun (WGS) entry which is preliminary data.</text>
</comment>
<evidence type="ECO:0000313" key="2">
    <source>
        <dbReference type="Proteomes" id="UP000594342"/>
    </source>
</evidence>
<keyword evidence="2" id="KW-1185">Reference proteome</keyword>
<name>A0A5K0U7Z9_9VIRU</name>
<sequence>MDTRFKDYDQLSAISEYFEIEEGRAFHVFFRDLKGKMNSFKRLIKVFIENDNLYMMFMTHNDQILTIEACNGADKKAKQRYYKNQSVGLDISDGFMFEGNWHTEYNLYKLHQRIDDLTKIVVSQQNIINQLTSS</sequence>
<dbReference type="Proteomes" id="UP000594342">
    <property type="component" value="Unassembled WGS sequence"/>
</dbReference>